<evidence type="ECO:0000313" key="3">
    <source>
        <dbReference type="Proteomes" id="UP000006163"/>
    </source>
</evidence>
<gene>
    <name evidence="2" type="ORF">BVAVS116_E0017</name>
</gene>
<feature type="transmembrane region" description="Helical" evidence="1">
    <location>
        <begin position="59"/>
        <end position="77"/>
    </location>
</feature>
<dbReference type="Proteomes" id="UP000006163">
    <property type="component" value="Plasmid VS116_lp25"/>
</dbReference>
<organism evidence="2 3">
    <name type="scientific">Borreliella valaisiana VS116</name>
    <dbReference type="NCBI Taxonomy" id="445987"/>
    <lineage>
        <taxon>Bacteria</taxon>
        <taxon>Pseudomonadati</taxon>
        <taxon>Spirochaetota</taxon>
        <taxon>Spirochaetia</taxon>
        <taxon>Spirochaetales</taxon>
        <taxon>Borreliaceae</taxon>
        <taxon>Borreliella</taxon>
    </lineage>
</organism>
<dbReference type="EMBL" id="CP001437">
    <property type="protein sequence ID" value="ACN52877.1"/>
    <property type="molecule type" value="Genomic_DNA"/>
</dbReference>
<proteinExistence type="predicted"/>
<geneLocation type="plasmid" evidence="2 3">
    <name>VS116_lp25</name>
</geneLocation>
<evidence type="ECO:0000313" key="2">
    <source>
        <dbReference type="EMBL" id="ACN52877.1"/>
    </source>
</evidence>
<name>C0R8P8_BORVA</name>
<keyword evidence="3" id="KW-1185">Reference proteome</keyword>
<keyword evidence="1" id="KW-1133">Transmembrane helix</keyword>
<evidence type="ECO:0000256" key="1">
    <source>
        <dbReference type="SAM" id="Phobius"/>
    </source>
</evidence>
<reference evidence="2 3" key="1">
    <citation type="journal article" date="2012" name="J. Bacteriol.">
        <title>Whole-Genome Sequences of Borrelia bissettii, Borrelia valaisiana, and Borrelia spielmanii.</title>
        <authorList>
            <person name="Schutzer S.E."/>
            <person name="Fraser-Liggett C.M."/>
            <person name="Qiu W.G."/>
            <person name="Kraiczy P."/>
            <person name="Mongodin E.F."/>
            <person name="Dunn J.J."/>
            <person name="Luft B.J."/>
            <person name="Casjens S.R."/>
        </authorList>
    </citation>
    <scope>NUCLEOTIDE SEQUENCE [LARGE SCALE GENOMIC DNA]</scope>
    <source>
        <strain evidence="2 3">VS116</strain>
        <plasmid evidence="2">VS116_lp25</plasmid>
    </source>
</reference>
<accession>C0R8P8</accession>
<keyword evidence="2" id="KW-0614">Plasmid</keyword>
<feature type="transmembrane region" description="Helical" evidence="1">
    <location>
        <begin position="12"/>
        <end position="39"/>
    </location>
</feature>
<keyword evidence="1" id="KW-0812">Transmembrane</keyword>
<keyword evidence="1" id="KW-0472">Membrane</keyword>
<dbReference type="AlphaFoldDB" id="C0R8P8"/>
<dbReference type="HOGENOM" id="CLU_2615007_0_0_12"/>
<protein>
    <submittedName>
        <fullName evidence="2">Uncharacterized protein</fullName>
    </submittedName>
</protein>
<sequence>MNLKKISNNIILVIEIPIFSAFPFINNTILMIPYFSPYYNDYLFCTNDSFYAIKTFQKLYALTALHYLTLFRGFLFFS</sequence>